<gene>
    <name evidence="1" type="ORF">IV02_31345</name>
</gene>
<evidence type="ECO:0000313" key="2">
    <source>
        <dbReference type="Proteomes" id="UP000028643"/>
    </source>
</evidence>
<dbReference type="EMBL" id="JPQT01000183">
    <property type="protein sequence ID" value="KFE43944.1"/>
    <property type="molecule type" value="Genomic_DNA"/>
</dbReference>
<reference evidence="1 2" key="1">
    <citation type="submission" date="2014-07" db="EMBL/GenBank/DDBJ databases">
        <title>Draft Genome Sequences of Environmental Pseudomonas syringae strains.</title>
        <authorList>
            <person name="Baltrus D.A."/>
            <person name="Berge O."/>
            <person name="Morris C."/>
        </authorList>
    </citation>
    <scope>NUCLEOTIDE SEQUENCE [LARGE SCALE GENOMIC DNA]</scope>
    <source>
        <strain evidence="1 2">CEB003</strain>
    </source>
</reference>
<evidence type="ECO:0000313" key="1">
    <source>
        <dbReference type="EMBL" id="KFE43944.1"/>
    </source>
</evidence>
<proteinExistence type="predicted"/>
<name>A0A085UL81_PSESX</name>
<dbReference type="Proteomes" id="UP000028643">
    <property type="component" value="Unassembled WGS sequence"/>
</dbReference>
<accession>A0A085UL81</accession>
<dbReference type="AlphaFoldDB" id="A0A085UL81"/>
<comment type="caution">
    <text evidence="1">The sequence shown here is derived from an EMBL/GenBank/DDBJ whole genome shotgun (WGS) entry which is preliminary data.</text>
</comment>
<organism evidence="1 2">
    <name type="scientific">Pseudomonas syringae</name>
    <dbReference type="NCBI Taxonomy" id="317"/>
    <lineage>
        <taxon>Bacteria</taxon>
        <taxon>Pseudomonadati</taxon>
        <taxon>Pseudomonadota</taxon>
        <taxon>Gammaproteobacteria</taxon>
        <taxon>Pseudomonadales</taxon>
        <taxon>Pseudomonadaceae</taxon>
        <taxon>Pseudomonas</taxon>
    </lineage>
</organism>
<protein>
    <submittedName>
        <fullName evidence="1">Uncharacterized protein</fullName>
    </submittedName>
</protein>
<dbReference type="PATRIC" id="fig|317.174.peg.6396"/>
<sequence>MNEGADIAMRHFLVLAKQRGWTLMGALRNAEKIEWTLVQPVLCQVIRQKCVIGIKPLGTIAV</sequence>